<sequence>MKVLMFGDIVGRVGRRAVVAVMPELKKKYKPDLTIANVENLAHGVGVTPSTLDEVRQAGVDFFTSGNHIWDKPEVVMMFEDKNLPLLRPANYPLGVPGRGVALVSISGNRQILITNLMGRVFMPQQFDCPFRKIDSILEEYKEIPRAATIIDFHAEATSEKVAFGLYVDGRASAVLGTHTHVPTADAEVLPGGTAYVSDIGMVGAKGTVIGVDKKNILKKFLTQMPAAHEMPEGGVCAVNAVCVTIDETNQRAVSIERIYREVEII</sequence>
<feature type="active site" description="Proton donor" evidence="1">
    <location>
        <position position="68"/>
    </location>
</feature>
<dbReference type="InterPro" id="IPR029052">
    <property type="entry name" value="Metallo-depent_PP-like"/>
</dbReference>
<gene>
    <name evidence="3" type="ORF">A2936_03140</name>
</gene>
<feature type="binding site" evidence="2">
    <location>
        <position position="8"/>
    </location>
    <ligand>
        <name>Fe cation</name>
        <dbReference type="ChEBI" id="CHEBI:24875"/>
        <label>1</label>
    </ligand>
</feature>
<feature type="binding site" evidence="2">
    <location>
        <position position="39"/>
    </location>
    <ligand>
        <name>Fe cation</name>
        <dbReference type="ChEBI" id="CHEBI:24875"/>
        <label>1</label>
    </ligand>
</feature>
<protein>
    <submittedName>
        <fullName evidence="3">Metallophosphoesterase</fullName>
    </submittedName>
</protein>
<dbReference type="Gene3D" id="3.60.21.10">
    <property type="match status" value="1"/>
</dbReference>
<name>A0A1F7UXK0_9BACT</name>
<dbReference type="AlphaFoldDB" id="A0A1F7UXK0"/>
<evidence type="ECO:0000256" key="1">
    <source>
        <dbReference type="PIRSR" id="PIRSR004789-50"/>
    </source>
</evidence>
<dbReference type="PANTHER" id="PTHR36303:SF1">
    <property type="entry name" value="2',3'-CYCLIC-NUCLEOTIDE 2'-PHOSPHODIESTERASE"/>
    <property type="match status" value="1"/>
</dbReference>
<evidence type="ECO:0000313" key="3">
    <source>
        <dbReference type="EMBL" id="OGL82448.1"/>
    </source>
</evidence>
<evidence type="ECO:0000256" key="2">
    <source>
        <dbReference type="PIRSR" id="PIRSR004789-51"/>
    </source>
</evidence>
<keyword evidence="2" id="KW-0479">Metal-binding</keyword>
<comment type="caution">
    <text evidence="3">The sequence shown here is derived from an EMBL/GenBank/DDBJ whole genome shotgun (WGS) entry which is preliminary data.</text>
</comment>
<dbReference type="GO" id="GO:0004113">
    <property type="term" value="F:2',3'-cyclic-nucleotide 3'-phosphodiesterase activity"/>
    <property type="evidence" value="ECO:0007669"/>
    <property type="project" value="TreeGrafter"/>
</dbReference>
<dbReference type="EMBL" id="MGEK01000022">
    <property type="protein sequence ID" value="OGL82448.1"/>
    <property type="molecule type" value="Genomic_DNA"/>
</dbReference>
<evidence type="ECO:0000313" key="4">
    <source>
        <dbReference type="Proteomes" id="UP000176846"/>
    </source>
</evidence>
<dbReference type="Proteomes" id="UP000176846">
    <property type="component" value="Unassembled WGS sequence"/>
</dbReference>
<feature type="binding site" evidence="2">
    <location>
        <position position="154"/>
    </location>
    <ligand>
        <name>Fe cation</name>
        <dbReference type="ChEBI" id="CHEBI:24875"/>
        <label>2</label>
    </ligand>
</feature>
<feature type="binding site" evidence="2">
    <location>
        <position position="179"/>
    </location>
    <ligand>
        <name>Fe cation</name>
        <dbReference type="ChEBI" id="CHEBI:24875"/>
        <label>2</label>
    </ligand>
</feature>
<feature type="binding site" evidence="2">
    <location>
        <position position="40"/>
    </location>
    <ligand>
        <name>Fe cation</name>
        <dbReference type="ChEBI" id="CHEBI:24875"/>
        <label>1</label>
    </ligand>
</feature>
<dbReference type="Pfam" id="PF13277">
    <property type="entry name" value="YmdB"/>
    <property type="match status" value="1"/>
</dbReference>
<dbReference type="SUPFAM" id="SSF56300">
    <property type="entry name" value="Metallo-dependent phosphatases"/>
    <property type="match status" value="1"/>
</dbReference>
<feature type="binding site" evidence="2">
    <location>
        <position position="67"/>
    </location>
    <ligand>
        <name>Fe cation</name>
        <dbReference type="ChEBI" id="CHEBI:24875"/>
        <label>2</label>
    </ligand>
</feature>
<accession>A0A1F7UXK0</accession>
<reference evidence="3 4" key="1">
    <citation type="journal article" date="2016" name="Nat. Commun.">
        <title>Thousands of microbial genomes shed light on interconnected biogeochemical processes in an aquifer system.</title>
        <authorList>
            <person name="Anantharaman K."/>
            <person name="Brown C.T."/>
            <person name="Hug L.A."/>
            <person name="Sharon I."/>
            <person name="Castelle C.J."/>
            <person name="Probst A.J."/>
            <person name="Thomas B.C."/>
            <person name="Singh A."/>
            <person name="Wilkins M.J."/>
            <person name="Karaoz U."/>
            <person name="Brodie E.L."/>
            <person name="Williams K.H."/>
            <person name="Hubbard S.S."/>
            <person name="Banfield J.F."/>
        </authorList>
    </citation>
    <scope>NUCLEOTIDE SEQUENCE [LARGE SCALE GENOMIC DNA]</scope>
</reference>
<feature type="binding site" evidence="2">
    <location>
        <position position="181"/>
    </location>
    <ligand>
        <name>Fe cation</name>
        <dbReference type="ChEBI" id="CHEBI:24875"/>
        <label>1</label>
    </ligand>
</feature>
<dbReference type="PIRSF" id="PIRSF004789">
    <property type="entry name" value="DR1281"/>
    <property type="match status" value="1"/>
</dbReference>
<dbReference type="InterPro" id="IPR005235">
    <property type="entry name" value="YmdB-like"/>
</dbReference>
<proteinExistence type="predicted"/>
<organism evidence="3 4">
    <name type="scientific">Candidatus Uhrbacteria bacterium RIFCSPLOWO2_01_FULL_47_25</name>
    <dbReference type="NCBI Taxonomy" id="1802402"/>
    <lineage>
        <taxon>Bacteria</taxon>
        <taxon>Candidatus Uhriibacteriota</taxon>
    </lineage>
</organism>
<feature type="binding site" evidence="2">
    <location>
        <position position="39"/>
    </location>
    <ligand>
        <name>Fe cation</name>
        <dbReference type="ChEBI" id="CHEBI:24875"/>
        <label>2</label>
    </ligand>
</feature>
<dbReference type="PANTHER" id="PTHR36303">
    <property type="entry name" value="2',3'-CYCLIC-NUCLEOTIDE 2'-PHOSPHODIESTERASE"/>
    <property type="match status" value="1"/>
</dbReference>
<dbReference type="GO" id="GO:0046872">
    <property type="term" value="F:metal ion binding"/>
    <property type="evidence" value="ECO:0007669"/>
    <property type="project" value="UniProtKB-KW"/>
</dbReference>
<dbReference type="NCBIfam" id="TIGR00282">
    <property type="entry name" value="TIGR00282 family metallophosphoesterase"/>
    <property type="match status" value="1"/>
</dbReference>